<dbReference type="GO" id="GO:0000272">
    <property type="term" value="P:polysaccharide catabolic process"/>
    <property type="evidence" value="ECO:0007669"/>
    <property type="project" value="UniProtKB-KW"/>
</dbReference>
<dbReference type="InterPro" id="IPR036116">
    <property type="entry name" value="FN3_sf"/>
</dbReference>
<gene>
    <name evidence="4" type="ORF">CVO76_15945</name>
</gene>
<dbReference type="Gene3D" id="3.60.10.10">
    <property type="entry name" value="Endonuclease/exonuclease/phosphatase"/>
    <property type="match status" value="1"/>
</dbReference>
<protein>
    <recommendedName>
        <fullName evidence="3">Fibronectin type-III domain-containing protein</fullName>
    </recommendedName>
</protein>
<dbReference type="InterPro" id="IPR003961">
    <property type="entry name" value="FN3_dom"/>
</dbReference>
<evidence type="ECO:0000256" key="2">
    <source>
        <dbReference type="ARBA" id="ARBA00023326"/>
    </source>
</evidence>
<keyword evidence="1" id="KW-0378">Hydrolase</keyword>
<dbReference type="CDD" id="cd00063">
    <property type="entry name" value="FN3"/>
    <property type="match status" value="2"/>
</dbReference>
<dbReference type="PANTHER" id="PTHR12121:SF36">
    <property type="entry name" value="ENDONUCLEASE_EXONUCLEASE_PHOSPHATASE DOMAIN-CONTAINING PROTEIN"/>
    <property type="match status" value="1"/>
</dbReference>
<dbReference type="AlphaFoldDB" id="A0A2L0UIA8"/>
<dbReference type="Pfam" id="PF03372">
    <property type="entry name" value="Exo_endo_phos"/>
    <property type="match status" value="1"/>
</dbReference>
<keyword evidence="2" id="KW-0119">Carbohydrate metabolism</keyword>
<dbReference type="SUPFAM" id="SSF49265">
    <property type="entry name" value="Fibronectin type III"/>
    <property type="match status" value="1"/>
</dbReference>
<keyword evidence="2" id="KW-0624">Polysaccharide degradation</keyword>
<dbReference type="EMBL" id="CP024915">
    <property type="protein sequence ID" value="AUZ88969.1"/>
    <property type="molecule type" value="Genomic_DNA"/>
</dbReference>
<evidence type="ECO:0000313" key="5">
    <source>
        <dbReference type="Proteomes" id="UP000239187"/>
    </source>
</evidence>
<dbReference type="SUPFAM" id="SSF56219">
    <property type="entry name" value="DNase I-like"/>
    <property type="match status" value="1"/>
</dbReference>
<proteinExistence type="predicted"/>
<accession>A0A2L0UIA8</accession>
<feature type="domain" description="Fibronectin type-III" evidence="3">
    <location>
        <begin position="61"/>
        <end position="152"/>
    </location>
</feature>
<dbReference type="InterPro" id="IPR013783">
    <property type="entry name" value="Ig-like_fold"/>
</dbReference>
<reference evidence="4 5" key="1">
    <citation type="submission" date="2017-11" db="EMBL/GenBank/DDBJ databases">
        <title>Draft genome of Arthrobacter agilis strain UMCV2, a plant growth-promoting rhizobacterium and biocontrol capacity of phytopathogenic fungi.</title>
        <authorList>
            <person name="Martinez-Camara R."/>
            <person name="Santoyo G."/>
            <person name="Moreno-Hagelsieb G."/>
            <person name="Valencia-Cantero E."/>
        </authorList>
    </citation>
    <scope>NUCLEOTIDE SEQUENCE [LARGE SCALE GENOMIC DNA]</scope>
    <source>
        <strain evidence="4 5">UMCV2</strain>
    </source>
</reference>
<dbReference type="SMART" id="SM00060">
    <property type="entry name" value="FN3"/>
    <property type="match status" value="1"/>
</dbReference>
<evidence type="ECO:0000313" key="4">
    <source>
        <dbReference type="EMBL" id="AUZ88969.1"/>
    </source>
</evidence>
<evidence type="ECO:0000256" key="1">
    <source>
        <dbReference type="ARBA" id="ARBA00023295"/>
    </source>
</evidence>
<dbReference type="GO" id="GO:0000175">
    <property type="term" value="F:3'-5'-RNA exonuclease activity"/>
    <property type="evidence" value="ECO:0007669"/>
    <property type="project" value="TreeGrafter"/>
</dbReference>
<dbReference type="PANTHER" id="PTHR12121">
    <property type="entry name" value="CARBON CATABOLITE REPRESSOR PROTEIN 4"/>
    <property type="match status" value="1"/>
</dbReference>
<dbReference type="GO" id="GO:0016798">
    <property type="term" value="F:hydrolase activity, acting on glycosyl bonds"/>
    <property type="evidence" value="ECO:0007669"/>
    <property type="project" value="UniProtKB-KW"/>
</dbReference>
<dbReference type="InterPro" id="IPR050410">
    <property type="entry name" value="CCR4/nocturin_mRNA_transcr"/>
</dbReference>
<sequence length="478" mass="52041">MYSKSDMSDSIYRRYTTSAGVVTGLLPNTDYFVRVRVIGSEGESLTGYSSAVRVRTPEDPFPTPTGLTASSTHRTVDLTWNPVPNAPQYRLAVATKPDMSDAEWRRYAQVNTAEVRGLNASTKYYFQLRVIDDAGVALSDYTPVQTVTTKAVPPAQPVLSNPLTVGSYNVMCANCVAEDDDNPDALVWADRRDAVVTTIKSRMPDILGVQEASQGWLDDAAYKGGLSQFEDLVQRLNASGASYALSNSSRNNCVNPATPTNCTYADQGASQGTKIFYNPNTVEIIKSGSRALPMSAVPENQRYIAWAVAKQKSTGKLFFFGDTHLSTSKEAGFYELRRLQAEAIVRVISEENPEGLPVLMTGDLNSSKWLEPSNAPYDVLIDAGLVDPLGNDYGQEFPSMSATAEHRINANLNSWNGLERIPRGNPNPAANGTYIDYILTSKMRVAEWETVAALDSAGNYSGVFPSDHNLIVAKVGLP</sequence>
<evidence type="ECO:0000259" key="3">
    <source>
        <dbReference type="PROSITE" id="PS50853"/>
    </source>
</evidence>
<name>A0A2L0UIA8_9MICC</name>
<organism evidence="4 5">
    <name type="scientific">Arthrobacter agilis</name>
    <dbReference type="NCBI Taxonomy" id="37921"/>
    <lineage>
        <taxon>Bacteria</taxon>
        <taxon>Bacillati</taxon>
        <taxon>Actinomycetota</taxon>
        <taxon>Actinomycetes</taxon>
        <taxon>Micrococcales</taxon>
        <taxon>Micrococcaceae</taxon>
        <taxon>Arthrobacter</taxon>
    </lineage>
</organism>
<dbReference type="PROSITE" id="PS50853">
    <property type="entry name" value="FN3"/>
    <property type="match status" value="2"/>
</dbReference>
<keyword evidence="1" id="KW-0326">Glycosidase</keyword>
<dbReference type="InterPro" id="IPR036691">
    <property type="entry name" value="Endo/exonu/phosph_ase_sf"/>
</dbReference>
<dbReference type="Gene3D" id="2.60.40.10">
    <property type="entry name" value="Immunoglobulins"/>
    <property type="match status" value="2"/>
</dbReference>
<dbReference type="InterPro" id="IPR005135">
    <property type="entry name" value="Endo/exonuclease/phosphatase"/>
</dbReference>
<dbReference type="Proteomes" id="UP000239187">
    <property type="component" value="Chromosome"/>
</dbReference>
<feature type="domain" description="Fibronectin type-III" evidence="3">
    <location>
        <begin position="1"/>
        <end position="59"/>
    </location>
</feature>